<evidence type="ECO:0000256" key="1">
    <source>
        <dbReference type="SAM" id="Phobius"/>
    </source>
</evidence>
<sequence>MVKTGAEDDRSCVLVPWLYQVVWLYGVSVFFALVVIS</sequence>
<proteinExistence type="predicted"/>
<keyword evidence="1" id="KW-1133">Transmembrane helix</keyword>
<name>A0A0A9BKZ6_ARUDO</name>
<feature type="transmembrane region" description="Helical" evidence="1">
    <location>
        <begin position="17"/>
        <end position="36"/>
    </location>
</feature>
<dbReference type="AlphaFoldDB" id="A0A0A9BKZ6"/>
<keyword evidence="1" id="KW-0812">Transmembrane</keyword>
<reference evidence="2" key="2">
    <citation type="journal article" date="2015" name="Data Brief">
        <title>Shoot transcriptome of the giant reed, Arundo donax.</title>
        <authorList>
            <person name="Barrero R.A."/>
            <person name="Guerrero F.D."/>
            <person name="Moolhuijzen P."/>
            <person name="Goolsby J.A."/>
            <person name="Tidwell J."/>
            <person name="Bellgard S.E."/>
            <person name="Bellgard M.I."/>
        </authorList>
    </citation>
    <scope>NUCLEOTIDE SEQUENCE</scope>
    <source>
        <tissue evidence="2">Shoot tissue taken approximately 20 cm above the soil surface</tissue>
    </source>
</reference>
<accession>A0A0A9BKZ6</accession>
<reference evidence="2" key="1">
    <citation type="submission" date="2014-09" db="EMBL/GenBank/DDBJ databases">
        <authorList>
            <person name="Magalhaes I.L.F."/>
            <person name="Oliveira U."/>
            <person name="Santos F.R."/>
            <person name="Vidigal T.H.D.A."/>
            <person name="Brescovit A.D."/>
            <person name="Santos A.J."/>
        </authorList>
    </citation>
    <scope>NUCLEOTIDE SEQUENCE</scope>
    <source>
        <tissue evidence="2">Shoot tissue taken approximately 20 cm above the soil surface</tissue>
    </source>
</reference>
<protein>
    <submittedName>
        <fullName evidence="2">Uncharacterized protein</fullName>
    </submittedName>
</protein>
<evidence type="ECO:0000313" key="2">
    <source>
        <dbReference type="EMBL" id="JAD61905.1"/>
    </source>
</evidence>
<keyword evidence="1" id="KW-0472">Membrane</keyword>
<dbReference type="EMBL" id="GBRH01235990">
    <property type="protein sequence ID" value="JAD61905.1"/>
    <property type="molecule type" value="Transcribed_RNA"/>
</dbReference>
<organism evidence="2">
    <name type="scientific">Arundo donax</name>
    <name type="common">Giant reed</name>
    <name type="synonym">Donax arundinaceus</name>
    <dbReference type="NCBI Taxonomy" id="35708"/>
    <lineage>
        <taxon>Eukaryota</taxon>
        <taxon>Viridiplantae</taxon>
        <taxon>Streptophyta</taxon>
        <taxon>Embryophyta</taxon>
        <taxon>Tracheophyta</taxon>
        <taxon>Spermatophyta</taxon>
        <taxon>Magnoliopsida</taxon>
        <taxon>Liliopsida</taxon>
        <taxon>Poales</taxon>
        <taxon>Poaceae</taxon>
        <taxon>PACMAD clade</taxon>
        <taxon>Arundinoideae</taxon>
        <taxon>Arundineae</taxon>
        <taxon>Arundo</taxon>
    </lineage>
</organism>